<dbReference type="AlphaFoldDB" id="K3Z0K2"/>
<dbReference type="GO" id="GO:0031428">
    <property type="term" value="C:box C/D methylation guide snoRNP complex"/>
    <property type="evidence" value="ECO:0000318"/>
    <property type="project" value="GO_Central"/>
</dbReference>
<reference evidence="2" key="1">
    <citation type="journal article" date="2012" name="Nat. Biotechnol.">
        <title>Reference genome sequence of the model plant Setaria.</title>
        <authorList>
            <person name="Bennetzen J.L."/>
            <person name="Schmutz J."/>
            <person name="Wang H."/>
            <person name="Percifield R."/>
            <person name="Hawkins J."/>
            <person name="Pontaroli A.C."/>
            <person name="Estep M."/>
            <person name="Feng L."/>
            <person name="Vaughn J.N."/>
            <person name="Grimwood J."/>
            <person name="Jenkins J."/>
            <person name="Barry K."/>
            <person name="Lindquist E."/>
            <person name="Hellsten U."/>
            <person name="Deshpande S."/>
            <person name="Wang X."/>
            <person name="Wu X."/>
            <person name="Mitros T."/>
            <person name="Triplett J."/>
            <person name="Yang X."/>
            <person name="Ye C.Y."/>
            <person name="Mauro-Herrera M."/>
            <person name="Wang L."/>
            <person name="Li P."/>
            <person name="Sharma M."/>
            <person name="Sharma R."/>
            <person name="Ronald P.C."/>
            <person name="Panaud O."/>
            <person name="Kellogg E.A."/>
            <person name="Brutnell T.P."/>
            <person name="Doust A.N."/>
            <person name="Tuskan G.A."/>
            <person name="Rokhsar D."/>
            <person name="Devos K.M."/>
        </authorList>
    </citation>
    <scope>NUCLEOTIDE SEQUENCE [LARGE SCALE GENOMIC DNA]</scope>
    <source>
        <strain evidence="2">cv. Yugu1</strain>
    </source>
</reference>
<dbReference type="PANTHER" id="PTHR10894:SF12">
    <property type="entry name" value="OS06G0355900 PROTEIN"/>
    <property type="match status" value="1"/>
</dbReference>
<dbReference type="PANTHER" id="PTHR10894">
    <property type="entry name" value="NUCLEOLAR PROTEIN 5 NUCLEOLAR PROTEIN NOP5 NOP58"/>
    <property type="match status" value="1"/>
</dbReference>
<dbReference type="eggNOG" id="KOG2572">
    <property type="taxonomic scope" value="Eukaryota"/>
</dbReference>
<dbReference type="EnsemblPlants" id="KQL30102">
    <property type="protein sequence ID" value="KQL30102"/>
    <property type="gene ID" value="SETIT_020068mg"/>
</dbReference>
<dbReference type="Proteomes" id="UP000004995">
    <property type="component" value="Unassembled WGS sequence"/>
</dbReference>
<dbReference type="EMBL" id="AGNK02000395">
    <property type="status" value="NOT_ANNOTATED_CDS"/>
    <property type="molecule type" value="Genomic_DNA"/>
</dbReference>
<dbReference type="InterPro" id="IPR045056">
    <property type="entry name" value="Nop56/Nop58"/>
</dbReference>
<organism evidence="1 2">
    <name type="scientific">Setaria italica</name>
    <name type="common">Foxtail millet</name>
    <name type="synonym">Panicum italicum</name>
    <dbReference type="NCBI Taxonomy" id="4555"/>
    <lineage>
        <taxon>Eukaryota</taxon>
        <taxon>Viridiplantae</taxon>
        <taxon>Streptophyta</taxon>
        <taxon>Embryophyta</taxon>
        <taxon>Tracheophyta</taxon>
        <taxon>Spermatophyta</taxon>
        <taxon>Magnoliopsida</taxon>
        <taxon>Liliopsida</taxon>
        <taxon>Poales</taxon>
        <taxon>Poaceae</taxon>
        <taxon>PACMAD clade</taxon>
        <taxon>Panicoideae</taxon>
        <taxon>Panicodae</taxon>
        <taxon>Paniceae</taxon>
        <taxon>Cenchrinae</taxon>
        <taxon>Setaria</taxon>
    </lineage>
</organism>
<accession>K3Z0K2</accession>
<dbReference type="FunCoup" id="K3Z0K2">
    <property type="interactions" value="625"/>
</dbReference>
<evidence type="ECO:0000313" key="2">
    <source>
        <dbReference type="Proteomes" id="UP000004995"/>
    </source>
</evidence>
<dbReference type="GO" id="GO:0032040">
    <property type="term" value="C:small-subunit processome"/>
    <property type="evidence" value="ECO:0000318"/>
    <property type="project" value="GO_Central"/>
</dbReference>
<evidence type="ECO:0000313" key="1">
    <source>
        <dbReference type="EnsemblPlants" id="KQL30102"/>
    </source>
</evidence>
<proteinExistence type="predicted"/>
<dbReference type="GO" id="GO:0030515">
    <property type="term" value="F:snoRNA binding"/>
    <property type="evidence" value="ECO:0000318"/>
    <property type="project" value="GO_Central"/>
</dbReference>
<dbReference type="OMA" id="DINSEDW"/>
<protein>
    <submittedName>
        <fullName evidence="1">Uncharacterized protein</fullName>
    </submittedName>
</protein>
<keyword evidence="2" id="KW-1185">Reference proteome</keyword>
<sequence>IVWLKEFQTFEDKSSAINLDTGLNELLATMIKKYIKPDQKLAVGSLEYKKIIEEHGYGVSGMYDGTVMELMWGLKNCMHCLVPGELTNKNRPVMSEGMKIVNDDIIEVVWLVYNCDYCVDKHSETLHKAGKVLKRISDINSEDWDLLKLATALKMVCYPEELLIGDPRQIFSGDEHINLRQDAPLYKDKLWGRAISIVYNQILRARIIRHKWRRRLPHYLKEVKEAYEAEQSQHH</sequence>
<dbReference type="InParanoid" id="K3Z0K2"/>
<dbReference type="STRING" id="4555.K3Z0K2"/>
<name>K3Z0K2_SETIT</name>
<reference evidence="1" key="2">
    <citation type="submission" date="2018-08" db="UniProtKB">
        <authorList>
            <consortium name="EnsemblPlants"/>
        </authorList>
    </citation>
    <scope>IDENTIFICATION</scope>
    <source>
        <strain evidence="1">Yugu1</strain>
    </source>
</reference>
<dbReference type="Gramene" id="KQL30102">
    <property type="protein sequence ID" value="KQL30102"/>
    <property type="gene ID" value="SETIT_020068mg"/>
</dbReference>
<dbReference type="HOGENOM" id="CLU_055037_0_0_1"/>